<evidence type="ECO:0000313" key="4">
    <source>
        <dbReference type="Proteomes" id="UP000812844"/>
    </source>
</evidence>
<feature type="transmembrane region" description="Helical" evidence="1">
    <location>
        <begin position="57"/>
        <end position="76"/>
    </location>
</feature>
<dbReference type="GO" id="GO:0016746">
    <property type="term" value="F:acyltransferase activity"/>
    <property type="evidence" value="ECO:0007669"/>
    <property type="project" value="UniProtKB-KW"/>
</dbReference>
<reference evidence="3 4" key="1">
    <citation type="submission" date="2021-05" db="EMBL/GenBank/DDBJ databases">
        <title>Phylogenetic classification of ten novel species belonging to the genus Bifidobacterium comprising B. colchicus sp. nov., B. abeli sp. nov., B. bicoloris sp. nov., B. guerezis sp. nov., B. rosaliae sp. nov., B. santillanensis sp. nov., B. argentati sp. nov., B. amazzoni sp. nov., B. pluviali sp. nov., and B. pinnaculum sp. nov.</title>
        <authorList>
            <person name="Lugli G.A."/>
            <person name="Ruiz Garcia L."/>
            <person name="Margolles A."/>
            <person name="Ventura M."/>
        </authorList>
    </citation>
    <scope>NUCLEOTIDE SEQUENCE [LARGE SCALE GENOMIC DNA]</scope>
    <source>
        <strain evidence="3 4">6T3</strain>
    </source>
</reference>
<sequence>MADTQKAKRDWRFEFMRILAMLGIVAAHYFSSDNWDVHINPERMTSWLSCVHQSMDIFGQVGVTWFALISAYFMAYKVGSPVRRAVHVWVEVFLYSVLIFVFVVALSKIDSSYAGPDPLDRYAMLRSLLPVTFNEYWFIGAYIIMIVLSPFMNMIAEHASYRQFLGLIAVSVWVIFIWRLLNPQIGYFTDYGYLCCVYLIGVLIRRYADRLPKISLLAVTLVTVLSWIVCVVGTHFVRSDNVIATTLGYPPNALGAGGGASPILSVIIGVVSFLWFVQRHSTKTPRRSNVLTRLVVMIAPATLGIYLLHTNGLLVPVLFEPLYAVAEPAGMIGKGFVAIVTILAVFTISLLISLLVHYLVVRPVLGCIDRLGGFKVRQTESRPSRSVEH</sequence>
<evidence type="ECO:0000256" key="1">
    <source>
        <dbReference type="SAM" id="Phobius"/>
    </source>
</evidence>
<dbReference type="EMBL" id="JAHBBD010000036">
    <property type="protein sequence ID" value="MBW3083762.1"/>
    <property type="molecule type" value="Genomic_DNA"/>
</dbReference>
<feature type="transmembrane region" description="Helical" evidence="1">
    <location>
        <begin position="336"/>
        <end position="361"/>
    </location>
</feature>
<feature type="transmembrane region" description="Helical" evidence="1">
    <location>
        <begin position="257"/>
        <end position="278"/>
    </location>
</feature>
<keyword evidence="3" id="KW-0012">Acyltransferase</keyword>
<dbReference type="Proteomes" id="UP000812844">
    <property type="component" value="Unassembled WGS sequence"/>
</dbReference>
<keyword evidence="1" id="KW-0472">Membrane</keyword>
<keyword evidence="3" id="KW-0808">Transferase</keyword>
<keyword evidence="1" id="KW-1133">Transmembrane helix</keyword>
<dbReference type="Pfam" id="PF01757">
    <property type="entry name" value="Acyl_transf_3"/>
    <property type="match status" value="1"/>
</dbReference>
<feature type="transmembrane region" description="Helical" evidence="1">
    <location>
        <begin position="136"/>
        <end position="156"/>
    </location>
</feature>
<feature type="transmembrane region" description="Helical" evidence="1">
    <location>
        <begin position="88"/>
        <end position="109"/>
    </location>
</feature>
<comment type="caution">
    <text evidence="3">The sequence shown here is derived from an EMBL/GenBank/DDBJ whole genome shotgun (WGS) entry which is preliminary data.</text>
</comment>
<accession>A0ABS6WDE6</accession>
<gene>
    <name evidence="3" type="ORF">KIH73_10440</name>
</gene>
<feature type="transmembrane region" description="Helical" evidence="1">
    <location>
        <begin position="163"/>
        <end position="181"/>
    </location>
</feature>
<feature type="domain" description="Acyltransferase 3" evidence="2">
    <location>
        <begin position="13"/>
        <end position="356"/>
    </location>
</feature>
<proteinExistence type="predicted"/>
<dbReference type="InterPro" id="IPR002656">
    <property type="entry name" value="Acyl_transf_3_dom"/>
</dbReference>
<organism evidence="3 4">
    <name type="scientific">Bifidobacterium phasiani</name>
    <dbReference type="NCBI Taxonomy" id="2834431"/>
    <lineage>
        <taxon>Bacteria</taxon>
        <taxon>Bacillati</taxon>
        <taxon>Actinomycetota</taxon>
        <taxon>Actinomycetes</taxon>
        <taxon>Bifidobacteriales</taxon>
        <taxon>Bifidobacteriaceae</taxon>
        <taxon>Bifidobacterium</taxon>
    </lineage>
</organism>
<keyword evidence="1" id="KW-0812">Transmembrane</keyword>
<feature type="transmembrane region" description="Helical" evidence="1">
    <location>
        <begin position="12"/>
        <end position="31"/>
    </location>
</feature>
<name>A0ABS6WDE6_9BIFI</name>
<feature type="transmembrane region" description="Helical" evidence="1">
    <location>
        <begin position="216"/>
        <end position="237"/>
    </location>
</feature>
<evidence type="ECO:0000259" key="2">
    <source>
        <dbReference type="Pfam" id="PF01757"/>
    </source>
</evidence>
<feature type="transmembrane region" description="Helical" evidence="1">
    <location>
        <begin position="187"/>
        <end position="204"/>
    </location>
</feature>
<feature type="transmembrane region" description="Helical" evidence="1">
    <location>
        <begin position="290"/>
        <end position="309"/>
    </location>
</feature>
<dbReference type="RefSeq" id="WP_219083260.1">
    <property type="nucleotide sequence ID" value="NZ_JAHBBD010000036.1"/>
</dbReference>
<protein>
    <submittedName>
        <fullName evidence="3">Acyltransferase</fullName>
    </submittedName>
</protein>
<keyword evidence="4" id="KW-1185">Reference proteome</keyword>
<evidence type="ECO:0000313" key="3">
    <source>
        <dbReference type="EMBL" id="MBW3083762.1"/>
    </source>
</evidence>